<dbReference type="Proteomes" id="UP000239089">
    <property type="component" value="Unassembled WGS sequence"/>
</dbReference>
<dbReference type="AlphaFoldDB" id="A0A2S6ND43"/>
<dbReference type="EMBL" id="NHSJ01000038">
    <property type="protein sequence ID" value="PPQ32529.1"/>
    <property type="molecule type" value="Genomic_DNA"/>
</dbReference>
<dbReference type="RefSeq" id="WP_104506762.1">
    <property type="nucleotide sequence ID" value="NZ_JACIGC010000005.1"/>
</dbReference>
<accession>A0A2S6ND43</accession>
<evidence type="ECO:0000313" key="2">
    <source>
        <dbReference type="Proteomes" id="UP000239089"/>
    </source>
</evidence>
<keyword evidence="2" id="KW-1185">Reference proteome</keyword>
<reference evidence="1 2" key="1">
    <citation type="journal article" date="2018" name="Arch. Microbiol.">
        <title>New insights into the metabolic potential of the phototrophic purple bacterium Rhodopila globiformis DSM 161(T) from its draft genome sequence and evidence for a vanadium-dependent nitrogenase.</title>
        <authorList>
            <person name="Imhoff J.F."/>
            <person name="Rahn T."/>
            <person name="Kunzel S."/>
            <person name="Neulinger S.C."/>
        </authorList>
    </citation>
    <scope>NUCLEOTIDE SEQUENCE [LARGE SCALE GENOMIC DNA]</scope>
    <source>
        <strain evidence="1 2">DSM 16996</strain>
    </source>
</reference>
<sequence length="114" mass="12285">MAFKTKALRYLGGLSGRGDIVQNGKKLAPTTFDLDGYYRAAAGVSGCGEIRLASEMLRSLFGRSDLQLLTEQGQVFDIKFSDHTLPASSCVAHIDLSGNMDPADWRRGDAADNS</sequence>
<comment type="caution">
    <text evidence="1">The sequence shown here is derived from an EMBL/GenBank/DDBJ whole genome shotgun (WGS) entry which is preliminary data.</text>
</comment>
<protein>
    <submittedName>
        <fullName evidence="1">Uncharacterized protein</fullName>
    </submittedName>
</protein>
<proteinExistence type="predicted"/>
<organism evidence="1 2">
    <name type="scientific">Rhodoblastus sphagnicola</name>
    <dbReference type="NCBI Taxonomy" id="333368"/>
    <lineage>
        <taxon>Bacteria</taxon>
        <taxon>Pseudomonadati</taxon>
        <taxon>Pseudomonadota</taxon>
        <taxon>Alphaproteobacteria</taxon>
        <taxon>Hyphomicrobiales</taxon>
        <taxon>Rhodoblastaceae</taxon>
        <taxon>Rhodoblastus</taxon>
    </lineage>
</organism>
<dbReference type="OrthoDB" id="8160961at2"/>
<name>A0A2S6ND43_9HYPH</name>
<gene>
    <name evidence="1" type="ORF">CCR94_04910</name>
</gene>
<evidence type="ECO:0000313" key="1">
    <source>
        <dbReference type="EMBL" id="PPQ32529.1"/>
    </source>
</evidence>